<reference evidence="1" key="1">
    <citation type="submission" date="2018-06" db="EMBL/GenBank/DDBJ databases">
        <authorList>
            <person name="Zhirakovskaya E."/>
        </authorList>
    </citation>
    <scope>NUCLEOTIDE SEQUENCE</scope>
</reference>
<proteinExistence type="predicted"/>
<dbReference type="AlphaFoldDB" id="A0A3B0WGQ2"/>
<dbReference type="EMBL" id="UOFE01000021">
    <property type="protein sequence ID" value="VAW51650.1"/>
    <property type="molecule type" value="Genomic_DNA"/>
</dbReference>
<organism evidence="1">
    <name type="scientific">hydrothermal vent metagenome</name>
    <dbReference type="NCBI Taxonomy" id="652676"/>
    <lineage>
        <taxon>unclassified sequences</taxon>
        <taxon>metagenomes</taxon>
        <taxon>ecological metagenomes</taxon>
    </lineage>
</organism>
<evidence type="ECO:0000313" key="1">
    <source>
        <dbReference type="EMBL" id="VAW51650.1"/>
    </source>
</evidence>
<protein>
    <submittedName>
        <fullName evidence="1">Uncharacterized protein</fullName>
    </submittedName>
</protein>
<sequence length="64" mass="6993">MKKIGRDIKKILSGLSYQNAGDFLSRKEKLVLLGHEAARQTGNVIELNSQVHVVDAQSSEKTAA</sequence>
<name>A0A3B0WGQ2_9ZZZZ</name>
<accession>A0A3B0WGQ2</accession>
<gene>
    <name evidence="1" type="ORF">MNBD_GAMMA05-1499</name>
</gene>